<keyword evidence="2 3" id="KW-0040">ANK repeat</keyword>
<dbReference type="InterPro" id="IPR030395">
    <property type="entry name" value="GP_PDE_dom"/>
</dbReference>
<dbReference type="VEuPathDB" id="FungiDB:F503_01518"/>
<evidence type="ECO:0000256" key="1">
    <source>
        <dbReference type="ARBA" id="ARBA00022737"/>
    </source>
</evidence>
<dbReference type="InterPro" id="IPR017946">
    <property type="entry name" value="PLC-like_Pdiesterase_TIM-brl"/>
</dbReference>
<dbReference type="AlphaFoldDB" id="S3BS06"/>
<dbReference type="PROSITE" id="PS50297">
    <property type="entry name" value="ANK_REP_REGION"/>
    <property type="match status" value="4"/>
</dbReference>
<dbReference type="GO" id="GO:0008081">
    <property type="term" value="F:phosphoric diester hydrolase activity"/>
    <property type="evidence" value="ECO:0007669"/>
    <property type="project" value="InterPro"/>
</dbReference>
<protein>
    <submittedName>
        <fullName evidence="6">Ankyrin repeat protein nuc-2</fullName>
    </submittedName>
</protein>
<dbReference type="SUPFAM" id="SSF48403">
    <property type="entry name" value="Ankyrin repeat"/>
    <property type="match status" value="1"/>
</dbReference>
<dbReference type="OMA" id="LCTALNW"/>
<dbReference type="InterPro" id="IPR036770">
    <property type="entry name" value="Ankyrin_rpt-contain_sf"/>
</dbReference>
<dbReference type="InterPro" id="IPR057506">
    <property type="entry name" value="C2_GPCPD1"/>
</dbReference>
<evidence type="ECO:0000256" key="2">
    <source>
        <dbReference type="ARBA" id="ARBA00023043"/>
    </source>
</evidence>
<evidence type="ECO:0000259" key="4">
    <source>
        <dbReference type="PROSITE" id="PS51382"/>
    </source>
</evidence>
<dbReference type="Pfam" id="PF03105">
    <property type="entry name" value="SPX"/>
    <property type="match status" value="1"/>
</dbReference>
<feature type="repeat" description="ANK" evidence="3">
    <location>
        <begin position="452"/>
        <end position="485"/>
    </location>
</feature>
<dbReference type="eggNOG" id="KOG1161">
    <property type="taxonomic scope" value="Eukaryota"/>
</dbReference>
<dbReference type="SMART" id="SM00248">
    <property type="entry name" value="ANK"/>
    <property type="match status" value="8"/>
</dbReference>
<dbReference type="EMBL" id="KE148170">
    <property type="protein sequence ID" value="EPE03182.1"/>
    <property type="molecule type" value="Genomic_DNA"/>
</dbReference>
<reference evidence="6 7" key="1">
    <citation type="journal article" date="2013" name="BMC Genomics">
        <title>The genome and transcriptome of the pine saprophyte Ophiostoma piceae, and a comparison with the bark beetle-associated pine pathogen Grosmannia clavigera.</title>
        <authorList>
            <person name="Haridas S."/>
            <person name="Wang Y."/>
            <person name="Lim L."/>
            <person name="Massoumi Alamouti S."/>
            <person name="Jackman S."/>
            <person name="Docking R."/>
            <person name="Robertson G."/>
            <person name="Birol I."/>
            <person name="Bohlmann J."/>
            <person name="Breuil C."/>
        </authorList>
    </citation>
    <scope>NUCLEOTIDE SEQUENCE [LARGE SCALE GENOMIC DNA]</scope>
    <source>
        <strain evidence="6 7">UAMH 11346</strain>
    </source>
</reference>
<keyword evidence="1" id="KW-0677">Repeat</keyword>
<evidence type="ECO:0000313" key="6">
    <source>
        <dbReference type="EMBL" id="EPE03182.1"/>
    </source>
</evidence>
<dbReference type="OrthoDB" id="1577640at2759"/>
<dbReference type="Proteomes" id="UP000016923">
    <property type="component" value="Unassembled WGS sequence"/>
</dbReference>
<sequence length="1064" mass="116263">MSEPGKFGKQIQKRQLEVPEYAASFVNYKALKKLIKRLSATPILSAQDDLHRSATPLDSQSALQANKATFFFQLERELEKVNAFYLQKEAELKVRLKTLLDKKKVLRSRGNGISRRSAKFTTLQEGFQQFANDLNKLQQFVEINGTAFSKILKKWDKTSKSKTKELYLSRAVEVQPFFNATVISELSDQATTSLQELGAWAEGDHEIRFDGRTQQPDHIVSSQHLLGTDEGDADTLLLETVLAGHLENLRDLLGRMRAAVTGVNGQEDGASTASRDIALKERVTRTFLASINEGSRDALQTLIDTGLVDIQSEDDINERNCLHQATIYGNNFVLDYGLAQGVSVTRTDVYGRVPLHYASMHGRLDMLDALSTVVPAGRETIDLIDHDNFTPLIHAIIHGHLECVNRLLERSARIDPTSDADHVPLNLACEHGTDAIVEVLLKHGARILPDAEGLYPQHLVARAGRAPTLLLLLQEYGADLNQIDKLYGWTPIVHAASEGNVPCLKALLEAGLDPNIRDEKDLPAMYYAAWEGHLECMKLLTPYSRKKNKRESPFGLKPVAEFGGDNFGALGGSSTAPGPMALDPDAIPILELPPPIIPLRRYGHNFLDTKTVVQINFEDQNGEPPLIFFHDGKYPAARLTISSKVADLIPKNIMLPFQEDTRLVTFQVDNLDSFVLDFDVFPTYGAKIIAKTVALPSTFRALLGNSGSICCLPLFDPRLRAIGQISFHVQVIKPFPGKPLEIADFETYWKATSQLEGHPSSFIAGSSLSGDYVRLYVQHTSDGVPVLWPTWAVHCGNNGGANASDASAAISIPVARLSYDQFRAATSTAPGRPHLETLGSSPLDAVSHVHRVLATSGATLREALSLLPAGMNVNIQVLYPSADEEKALGLGGVGSVDLNSGVDAILAVVFDHARTQRLHTPNAVRSVVFSSYNPSLCTAINWKQPNFPVFLCNDLGREDDATVAAAVPDGVWSTGRRTASVKEVVRTAQSNNFMGLVCSSRLLDMVPALVEAIKSQGLALVIDRSAEQAPGPGTLTDPFPRLPEGVDGVLKSSGVLRFNETIDM</sequence>
<evidence type="ECO:0000256" key="3">
    <source>
        <dbReference type="PROSITE-ProRule" id="PRU00023"/>
    </source>
</evidence>
<gene>
    <name evidence="6" type="ORF">F503_01518</name>
</gene>
<dbReference type="Gene3D" id="1.25.40.20">
    <property type="entry name" value="Ankyrin repeat-containing domain"/>
    <property type="match status" value="2"/>
</dbReference>
<dbReference type="PANTHER" id="PTHR24198:SF165">
    <property type="entry name" value="ANKYRIN REPEAT-CONTAINING PROTEIN-RELATED"/>
    <property type="match status" value="1"/>
</dbReference>
<feature type="domain" description="GP-PDE" evidence="5">
    <location>
        <begin position="742"/>
        <end position="1064"/>
    </location>
</feature>
<dbReference type="InterPro" id="IPR004331">
    <property type="entry name" value="SPX_dom"/>
</dbReference>
<dbReference type="PROSITE" id="PS51382">
    <property type="entry name" value="SPX"/>
    <property type="match status" value="1"/>
</dbReference>
<dbReference type="CDD" id="cd14483">
    <property type="entry name" value="SPX_PHO81_NUC-2_like"/>
    <property type="match status" value="1"/>
</dbReference>
<feature type="repeat" description="ANK" evidence="3">
    <location>
        <begin position="387"/>
        <end position="419"/>
    </location>
</feature>
<dbReference type="Pfam" id="PF12796">
    <property type="entry name" value="Ank_2"/>
    <property type="match status" value="3"/>
</dbReference>
<organism evidence="6 7">
    <name type="scientific">Ophiostoma piceae (strain UAMH 11346)</name>
    <name type="common">Sap stain fungus</name>
    <dbReference type="NCBI Taxonomy" id="1262450"/>
    <lineage>
        <taxon>Eukaryota</taxon>
        <taxon>Fungi</taxon>
        <taxon>Dikarya</taxon>
        <taxon>Ascomycota</taxon>
        <taxon>Pezizomycotina</taxon>
        <taxon>Sordariomycetes</taxon>
        <taxon>Sordariomycetidae</taxon>
        <taxon>Ophiostomatales</taxon>
        <taxon>Ophiostomataceae</taxon>
        <taxon>Ophiostoma</taxon>
    </lineage>
</organism>
<dbReference type="GO" id="GO:0006629">
    <property type="term" value="P:lipid metabolic process"/>
    <property type="evidence" value="ECO:0007669"/>
    <property type="project" value="InterPro"/>
</dbReference>
<dbReference type="eggNOG" id="KOG2421">
    <property type="taxonomic scope" value="Eukaryota"/>
</dbReference>
<evidence type="ECO:0000259" key="5">
    <source>
        <dbReference type="PROSITE" id="PS51704"/>
    </source>
</evidence>
<feature type="repeat" description="ANK" evidence="3">
    <location>
        <begin position="487"/>
        <end position="519"/>
    </location>
</feature>
<dbReference type="PANTHER" id="PTHR24198">
    <property type="entry name" value="ANKYRIN REPEAT AND PROTEIN KINASE DOMAIN-CONTAINING PROTEIN"/>
    <property type="match status" value="1"/>
</dbReference>
<evidence type="ECO:0000313" key="7">
    <source>
        <dbReference type="Proteomes" id="UP000016923"/>
    </source>
</evidence>
<dbReference type="Pfam" id="PF25329">
    <property type="entry name" value="C2_GDE1"/>
    <property type="match status" value="1"/>
</dbReference>
<feature type="repeat" description="ANK" evidence="3">
    <location>
        <begin position="420"/>
        <end position="447"/>
    </location>
</feature>
<proteinExistence type="predicted"/>
<dbReference type="HOGENOM" id="CLU_002842_1_0_1"/>
<name>S3BS06_OPHP1</name>
<keyword evidence="7" id="KW-1185">Reference proteome</keyword>
<dbReference type="STRING" id="1262450.S3BS06"/>
<dbReference type="Gene3D" id="3.20.20.190">
    <property type="entry name" value="Phosphatidylinositol (PI) phosphodiesterase"/>
    <property type="match status" value="1"/>
</dbReference>
<dbReference type="InterPro" id="IPR002110">
    <property type="entry name" value="Ankyrin_rpt"/>
</dbReference>
<dbReference type="PROSITE" id="PS51704">
    <property type="entry name" value="GP_PDE"/>
    <property type="match status" value="1"/>
</dbReference>
<feature type="domain" description="SPX" evidence="4">
    <location>
        <begin position="5"/>
        <end position="169"/>
    </location>
</feature>
<dbReference type="PROSITE" id="PS50088">
    <property type="entry name" value="ANK_REPEAT"/>
    <property type="match status" value="4"/>
</dbReference>
<accession>S3BS06</accession>
<dbReference type="eggNOG" id="KOG0504">
    <property type="taxonomic scope" value="Eukaryota"/>
</dbReference>
<dbReference type="SUPFAM" id="SSF51695">
    <property type="entry name" value="PLC-like phosphodiesterases"/>
    <property type="match status" value="1"/>
</dbReference>